<reference evidence="2 3" key="1">
    <citation type="journal article" date="2010" name="PLoS ONE">
        <title>Genome erosion in a nitrogen-fixing vertically transmitted endosymbiotic multicellular cyanobacterium.</title>
        <authorList>
            <person name="Ran L."/>
            <person name="Larsson J."/>
            <person name="Vigil-Stenman T."/>
            <person name="Nylander J.A."/>
            <person name="Ininbergs K."/>
            <person name="Zheng W.W."/>
            <person name="Lapidus A."/>
            <person name="Lowry S."/>
            <person name="Haselkorn R."/>
            <person name="Bergman B."/>
        </authorList>
    </citation>
    <scope>NUCLEOTIDE SEQUENCE [LARGE SCALE GENOMIC DNA]</scope>
    <source>
        <strain evidence="2 3">0708</strain>
    </source>
</reference>
<organism evidence="2 3">
    <name type="scientific">Nostoc azollae (strain 0708)</name>
    <name type="common">Anabaena azollae (strain 0708)</name>
    <dbReference type="NCBI Taxonomy" id="551115"/>
    <lineage>
        <taxon>Bacteria</taxon>
        <taxon>Bacillati</taxon>
        <taxon>Cyanobacteriota</taxon>
        <taxon>Cyanophyceae</taxon>
        <taxon>Nostocales</taxon>
        <taxon>Nostocaceae</taxon>
        <taxon>Trichormus</taxon>
    </lineage>
</organism>
<keyword evidence="3" id="KW-1185">Reference proteome</keyword>
<keyword evidence="1" id="KW-0812">Transmembrane</keyword>
<gene>
    <name evidence="2" type="ordered locus">Aazo_1932</name>
</gene>
<evidence type="ECO:0000313" key="3">
    <source>
        <dbReference type="Proteomes" id="UP000001511"/>
    </source>
</evidence>
<dbReference type="Proteomes" id="UP000001511">
    <property type="component" value="Chromosome"/>
</dbReference>
<keyword evidence="1" id="KW-1133">Transmembrane helix</keyword>
<sequence length="49" mass="5931">MSWRMQQRGIKQSQGFQVIYILLQTYVYLCLPTYLRDSSLSISEMLRER</sequence>
<dbReference type="EMBL" id="CP002059">
    <property type="protein sequence ID" value="ADI64021.1"/>
    <property type="molecule type" value="Genomic_DNA"/>
</dbReference>
<name>D7DWA4_NOSA0</name>
<keyword evidence="1" id="KW-0472">Membrane</keyword>
<protein>
    <submittedName>
        <fullName evidence="2">Uncharacterized protein</fullName>
    </submittedName>
</protein>
<accession>D7DWA4</accession>
<dbReference type="HOGENOM" id="CLU_3138352_0_0_3"/>
<dbReference type="STRING" id="551115.Aazo_1932"/>
<dbReference type="KEGG" id="naz:Aazo_1932"/>
<evidence type="ECO:0000313" key="2">
    <source>
        <dbReference type="EMBL" id="ADI64021.1"/>
    </source>
</evidence>
<evidence type="ECO:0000256" key="1">
    <source>
        <dbReference type="SAM" id="Phobius"/>
    </source>
</evidence>
<feature type="transmembrane region" description="Helical" evidence="1">
    <location>
        <begin position="16"/>
        <end position="35"/>
    </location>
</feature>
<proteinExistence type="predicted"/>
<dbReference type="AlphaFoldDB" id="D7DWA4"/>